<evidence type="ECO:0000313" key="1">
    <source>
        <dbReference type="EMBL" id="GBO99106.1"/>
    </source>
</evidence>
<reference evidence="1 2" key="1">
    <citation type="journal article" date="2019" name="Commun. Biol.">
        <title>The bagworm genome reveals a unique fibroin gene that provides high tensile strength.</title>
        <authorList>
            <person name="Kono N."/>
            <person name="Nakamura H."/>
            <person name="Ohtoshi R."/>
            <person name="Tomita M."/>
            <person name="Numata K."/>
            <person name="Arakawa K."/>
        </authorList>
    </citation>
    <scope>NUCLEOTIDE SEQUENCE [LARGE SCALE GENOMIC DNA]</scope>
</reference>
<sequence length="283" mass="31049">MFPANTVTTTGAMELVFGEKENKKRIDASRTSIRIEGGIAKRLESVISSTFYVHTDKTGDKNCKYIFIAKSERADIVSSSVRKARPGARAEQSLRDGKVHLQISHELRGKVLFSLSFYFESRGSNYESSAAGRRGPRPPTAAVLYAVAPTSGANDFNLISVKLIEISTDNASLSKPISTIDGAFYVEKLSDFGNYRCKRAYLIAGAQLHDRADLKTNTGRAEPASIRAIKSVRELVGLRGHASKPVTAGPLLRRGRPLRMLITRLLISRRVRGTGRANYSSTK</sequence>
<keyword evidence="2" id="KW-1185">Reference proteome</keyword>
<evidence type="ECO:0000313" key="2">
    <source>
        <dbReference type="Proteomes" id="UP000299102"/>
    </source>
</evidence>
<proteinExistence type="predicted"/>
<dbReference type="Proteomes" id="UP000299102">
    <property type="component" value="Unassembled WGS sequence"/>
</dbReference>
<organism evidence="1 2">
    <name type="scientific">Eumeta variegata</name>
    <name type="common">Bagworm moth</name>
    <name type="synonym">Eumeta japonica</name>
    <dbReference type="NCBI Taxonomy" id="151549"/>
    <lineage>
        <taxon>Eukaryota</taxon>
        <taxon>Metazoa</taxon>
        <taxon>Ecdysozoa</taxon>
        <taxon>Arthropoda</taxon>
        <taxon>Hexapoda</taxon>
        <taxon>Insecta</taxon>
        <taxon>Pterygota</taxon>
        <taxon>Neoptera</taxon>
        <taxon>Endopterygota</taxon>
        <taxon>Lepidoptera</taxon>
        <taxon>Glossata</taxon>
        <taxon>Ditrysia</taxon>
        <taxon>Tineoidea</taxon>
        <taxon>Psychidae</taxon>
        <taxon>Oiketicinae</taxon>
        <taxon>Eumeta</taxon>
    </lineage>
</organism>
<protein>
    <submittedName>
        <fullName evidence="1">Uncharacterized protein</fullName>
    </submittedName>
</protein>
<accession>A0A4C1SCI2</accession>
<name>A0A4C1SCI2_EUMVA</name>
<gene>
    <name evidence="1" type="ORF">EVAR_439_1</name>
</gene>
<dbReference type="AlphaFoldDB" id="A0A4C1SCI2"/>
<dbReference type="EMBL" id="BGZK01000002">
    <property type="protein sequence ID" value="GBO99106.1"/>
    <property type="molecule type" value="Genomic_DNA"/>
</dbReference>
<comment type="caution">
    <text evidence="1">The sequence shown here is derived from an EMBL/GenBank/DDBJ whole genome shotgun (WGS) entry which is preliminary data.</text>
</comment>